<proteinExistence type="predicted"/>
<comment type="caution">
    <text evidence="11">The sequence shown here is derived from an EMBL/GenBank/DDBJ whole genome shotgun (WGS) entry which is preliminary data.</text>
</comment>
<dbReference type="Gene3D" id="2.170.130.10">
    <property type="entry name" value="TonB-dependent receptor, plug domain"/>
    <property type="match status" value="1"/>
</dbReference>
<dbReference type="GO" id="GO:0009279">
    <property type="term" value="C:cell outer membrane"/>
    <property type="evidence" value="ECO:0007669"/>
    <property type="project" value="UniProtKB-SubCell"/>
</dbReference>
<dbReference type="GO" id="GO:0044718">
    <property type="term" value="P:siderophore transmembrane transport"/>
    <property type="evidence" value="ECO:0007669"/>
    <property type="project" value="TreeGrafter"/>
</dbReference>
<evidence type="ECO:0000313" key="12">
    <source>
        <dbReference type="Proteomes" id="UP000017837"/>
    </source>
</evidence>
<keyword evidence="7" id="KW-0998">Cell outer membrane</keyword>
<evidence type="ECO:0000259" key="10">
    <source>
        <dbReference type="Pfam" id="PF14905"/>
    </source>
</evidence>
<evidence type="ECO:0008006" key="13">
    <source>
        <dbReference type="Google" id="ProtNLM"/>
    </source>
</evidence>
<protein>
    <recommendedName>
        <fullName evidence="13">Outer membrane protein beta-barrel domain-containing protein</fullName>
    </recommendedName>
</protein>
<name>V4PRJ6_9CAUL</name>
<dbReference type="PANTHER" id="PTHR30069">
    <property type="entry name" value="TONB-DEPENDENT OUTER MEMBRANE RECEPTOR"/>
    <property type="match status" value="1"/>
</dbReference>
<evidence type="ECO:0000256" key="6">
    <source>
        <dbReference type="ARBA" id="ARBA00023136"/>
    </source>
</evidence>
<keyword evidence="4" id="KW-0812">Transmembrane</keyword>
<evidence type="ECO:0000256" key="3">
    <source>
        <dbReference type="ARBA" id="ARBA00022452"/>
    </source>
</evidence>
<feature type="region of interest" description="Disordered" evidence="8">
    <location>
        <begin position="1"/>
        <end position="27"/>
    </location>
</feature>
<dbReference type="InterPro" id="IPR041700">
    <property type="entry name" value="OMP_b-brl_3"/>
</dbReference>
<feature type="domain" description="Outer membrane protein beta-barrel" evidence="10">
    <location>
        <begin position="287"/>
        <end position="682"/>
    </location>
</feature>
<reference evidence="11 12" key="1">
    <citation type="journal article" date="2014" name="Nature">
        <title>Sequential evolution of bacterial morphology by co-option of a developmental regulator.</title>
        <authorList>
            <person name="Jiang C."/>
            <person name="Brown P.J."/>
            <person name="Ducret A."/>
            <person name="Brun Y.V."/>
        </authorList>
    </citation>
    <scope>NUCLEOTIDE SEQUENCE [LARGE SCALE GENOMIC DNA]</scope>
    <source>
        <strain evidence="11 12">DSM 16100</strain>
    </source>
</reference>
<dbReference type="SUPFAM" id="SSF56935">
    <property type="entry name" value="Porins"/>
    <property type="match status" value="1"/>
</dbReference>
<dbReference type="InterPro" id="IPR037066">
    <property type="entry name" value="Plug_dom_sf"/>
</dbReference>
<dbReference type="PATRIC" id="fig|1121022.4.peg.3345"/>
<dbReference type="Gene3D" id="2.40.170.20">
    <property type="entry name" value="TonB-dependent receptor, beta-barrel domain"/>
    <property type="match status" value="1"/>
</dbReference>
<keyword evidence="2" id="KW-0813">Transport</keyword>
<keyword evidence="3" id="KW-1134">Transmembrane beta strand</keyword>
<dbReference type="Pfam" id="PF14905">
    <property type="entry name" value="OMP_b-brl_3"/>
    <property type="match status" value="1"/>
</dbReference>
<evidence type="ECO:0000256" key="2">
    <source>
        <dbReference type="ARBA" id="ARBA00022448"/>
    </source>
</evidence>
<dbReference type="GO" id="GO:0015344">
    <property type="term" value="F:siderophore uptake transmembrane transporter activity"/>
    <property type="evidence" value="ECO:0007669"/>
    <property type="project" value="TreeGrafter"/>
</dbReference>
<dbReference type="InterPro" id="IPR012910">
    <property type="entry name" value="Plug_dom"/>
</dbReference>
<keyword evidence="6" id="KW-0472">Membrane</keyword>
<feature type="region of interest" description="Disordered" evidence="8">
    <location>
        <begin position="175"/>
        <end position="207"/>
    </location>
</feature>
<evidence type="ECO:0000259" key="9">
    <source>
        <dbReference type="Pfam" id="PF07715"/>
    </source>
</evidence>
<feature type="domain" description="TonB-dependent receptor plug" evidence="9">
    <location>
        <begin position="54"/>
        <end position="128"/>
    </location>
</feature>
<keyword evidence="12" id="KW-1185">Reference proteome</keyword>
<sequence length="688" mass="76143">MFIVPPTAFGQTPTPPADKPAPTESTTVVVKGAKRAVTNKIDRRVYNVSNSPHSGFATLNDVLSRIPSVTIDPHGAIALRGNTQVKVLIDGHAANPAVLRNLTPAQIDRIEIVTNPSAQFDSEGAGGVINIILKKKRPDGLNGSVNVRSDGDGRFNLDASAAYKIGKWSIAAAAGTNQTRERSREDGDQSWFSDGGGTETSHGSEVSDMVRRQSYANLQIDDQITDLDKISVKISANNAWKMVKDSATSRKIDSDGHVVENYTDAGIDPSQEFVTEFEATYEHVGKADGEQLTMNLIRTHTESPETTIHTYSFDLPARPDLTYLQTVKAPEAETAFTVDYERPLKNGSSLKTGFSFDDRDKRLWRTTQGLSELVPGQADQTAFLRFTARSAAAYVTYQMQFGKWGIMPGLRIESNQWDVNLVSSNFDAGRDYVRWLPSLHVNRFLTDQLKLVASYSHRTQKPMPWVLDPSTVYYSKQFAHVGNPYLKPQDTDSFETGYEYESGKFSSNGTLYYRKSYNTIVPARTFTDDQIIIASSVNATHSTAAGGEFTAKGDVTKHLQYSFNLNVFDNDVVGITGGQMLRRAGVTYSGNAVLEYTPTTKDWLQLTYSAAGKTLALQGYTTGFDRLDFAYRHRFNPQWAFAVRGFDLLNSSKQQRLFVTPDGETQSVTRTQRPGLMMSLIYKFGHGS</sequence>
<dbReference type="InterPro" id="IPR039426">
    <property type="entry name" value="TonB-dep_rcpt-like"/>
</dbReference>
<gene>
    <name evidence="11" type="ORF">ABENE_16455</name>
</gene>
<dbReference type="InterPro" id="IPR036942">
    <property type="entry name" value="Beta-barrel_TonB_sf"/>
</dbReference>
<dbReference type="EMBL" id="AWGB01000039">
    <property type="protein sequence ID" value="ESQ88120.1"/>
    <property type="molecule type" value="Genomic_DNA"/>
</dbReference>
<evidence type="ECO:0000256" key="5">
    <source>
        <dbReference type="ARBA" id="ARBA00022729"/>
    </source>
</evidence>
<comment type="subcellular location">
    <subcellularLocation>
        <location evidence="1">Cell outer membrane</location>
        <topology evidence="1">Multi-pass membrane protein</topology>
    </subcellularLocation>
</comment>
<accession>V4PRJ6</accession>
<evidence type="ECO:0000313" key="11">
    <source>
        <dbReference type="EMBL" id="ESQ88120.1"/>
    </source>
</evidence>
<dbReference type="Proteomes" id="UP000017837">
    <property type="component" value="Unassembled WGS sequence"/>
</dbReference>
<organism evidence="11 12">
    <name type="scientific">Asticcacaulis benevestitus DSM 16100 = ATCC BAA-896</name>
    <dbReference type="NCBI Taxonomy" id="1121022"/>
    <lineage>
        <taxon>Bacteria</taxon>
        <taxon>Pseudomonadati</taxon>
        <taxon>Pseudomonadota</taxon>
        <taxon>Alphaproteobacteria</taxon>
        <taxon>Caulobacterales</taxon>
        <taxon>Caulobacteraceae</taxon>
        <taxon>Asticcacaulis</taxon>
    </lineage>
</organism>
<evidence type="ECO:0000256" key="7">
    <source>
        <dbReference type="ARBA" id="ARBA00023237"/>
    </source>
</evidence>
<evidence type="ECO:0000256" key="1">
    <source>
        <dbReference type="ARBA" id="ARBA00004571"/>
    </source>
</evidence>
<dbReference type="Pfam" id="PF07715">
    <property type="entry name" value="Plug"/>
    <property type="match status" value="1"/>
</dbReference>
<dbReference type="STRING" id="1121022.GCA_000376105_03579"/>
<dbReference type="PANTHER" id="PTHR30069:SF29">
    <property type="entry name" value="HEMOGLOBIN AND HEMOGLOBIN-HAPTOGLOBIN-BINDING PROTEIN 1-RELATED"/>
    <property type="match status" value="1"/>
</dbReference>
<evidence type="ECO:0000256" key="4">
    <source>
        <dbReference type="ARBA" id="ARBA00022692"/>
    </source>
</evidence>
<dbReference type="eggNOG" id="COG4771">
    <property type="taxonomic scope" value="Bacteria"/>
</dbReference>
<keyword evidence="5" id="KW-0732">Signal</keyword>
<evidence type="ECO:0000256" key="8">
    <source>
        <dbReference type="SAM" id="MobiDB-lite"/>
    </source>
</evidence>
<dbReference type="AlphaFoldDB" id="V4PRJ6"/>